<dbReference type="RefSeq" id="WP_066229699.1">
    <property type="nucleotide sequence ID" value="NZ_JARTFQ010000005.1"/>
</dbReference>
<dbReference type="EMBL" id="JARTFS010000001">
    <property type="protein sequence ID" value="MED4400034.1"/>
    <property type="molecule type" value="Genomic_DNA"/>
</dbReference>
<keyword evidence="2" id="KW-1185">Reference proteome</keyword>
<organism evidence="1 2">
    <name type="scientific">Metabacillus fastidiosus</name>
    <dbReference type="NCBI Taxonomy" id="1458"/>
    <lineage>
        <taxon>Bacteria</taxon>
        <taxon>Bacillati</taxon>
        <taxon>Bacillota</taxon>
        <taxon>Bacilli</taxon>
        <taxon>Bacillales</taxon>
        <taxon>Bacillaceae</taxon>
        <taxon>Metabacillus</taxon>
    </lineage>
</organism>
<gene>
    <name evidence="1" type="ORF">P9271_01485</name>
</gene>
<protein>
    <recommendedName>
        <fullName evidence="3">Lipoprotein</fullName>
    </recommendedName>
</protein>
<reference evidence="1 2" key="1">
    <citation type="submission" date="2023-03" db="EMBL/GenBank/DDBJ databases">
        <title>Bacillus Genome Sequencing.</title>
        <authorList>
            <person name="Dunlap C."/>
        </authorList>
    </citation>
    <scope>NUCLEOTIDE SEQUENCE [LARGE SCALE GENOMIC DNA]</scope>
    <source>
        <strain evidence="1 2">NRS-1717</strain>
    </source>
</reference>
<proteinExistence type="predicted"/>
<comment type="caution">
    <text evidence="1">The sequence shown here is derived from an EMBL/GenBank/DDBJ whole genome shotgun (WGS) entry which is preliminary data.</text>
</comment>
<evidence type="ECO:0000313" key="1">
    <source>
        <dbReference type="EMBL" id="MED4400034.1"/>
    </source>
</evidence>
<dbReference type="Proteomes" id="UP001342826">
    <property type="component" value="Unassembled WGS sequence"/>
</dbReference>
<evidence type="ECO:0008006" key="3">
    <source>
        <dbReference type="Google" id="ProtNLM"/>
    </source>
</evidence>
<name>A0ABU6NSH8_9BACI</name>
<sequence>MRISISIVVISLFLINLFKDDIWDSNLKLLKNKILSEEVQNSEVNLSDFTPFEWDKVYFFPPYMLKEEIYKTVGYKWEWITETVSEGMNQIVFMKDDKVVCYIYGYPDNNGYGIFLASDFNNEVIVLYSKNNEIFNIEKKDGIVYLKQVNH</sequence>
<accession>A0ABU6NSH8</accession>
<evidence type="ECO:0000313" key="2">
    <source>
        <dbReference type="Proteomes" id="UP001342826"/>
    </source>
</evidence>